<gene>
    <name evidence="1" type="ORF">F4821DRAFT_219040</name>
</gene>
<organism evidence="1 2">
    <name type="scientific">Hypoxylon rubiginosum</name>
    <dbReference type="NCBI Taxonomy" id="110542"/>
    <lineage>
        <taxon>Eukaryota</taxon>
        <taxon>Fungi</taxon>
        <taxon>Dikarya</taxon>
        <taxon>Ascomycota</taxon>
        <taxon>Pezizomycotina</taxon>
        <taxon>Sordariomycetes</taxon>
        <taxon>Xylariomycetidae</taxon>
        <taxon>Xylariales</taxon>
        <taxon>Hypoxylaceae</taxon>
        <taxon>Hypoxylon</taxon>
    </lineage>
</organism>
<evidence type="ECO:0000313" key="1">
    <source>
        <dbReference type="EMBL" id="KAI6082176.1"/>
    </source>
</evidence>
<accession>A0ACC0CP92</accession>
<keyword evidence="2" id="KW-1185">Reference proteome</keyword>
<dbReference type="Proteomes" id="UP001497680">
    <property type="component" value="Unassembled WGS sequence"/>
</dbReference>
<name>A0ACC0CP92_9PEZI</name>
<sequence length="306" mass="35834">MPPKAKNSATIRANASTDQNAKTTTKGRKRKSTEAALPERRERGKQAKKSDAPEESNVIVIDDDDDNDKDDNEDGEERKPRLTTPDLEFDYDREQLRDPRPTPGRVKRPRLEDHELTAEFKRRFYIPGQEKPKGRLSAYEKEKLHKDNALMDPTYVFHDLHVCHKKGRNGSPTYDAAGFRLDWKKVDEWMRPQPYNKNRILKGVEKAQERHQREKREIYDLFFVDGKGPELEPTLVLDYVKDHVSKDLGVPWHQIGPKQLVEWEKRGFPKQKAEEWWRMPNEEEQKRMLKMLGGASLRKDLKPNAS</sequence>
<reference evidence="1 2" key="1">
    <citation type="journal article" date="2022" name="New Phytol.">
        <title>Ecological generalism drives hyperdiversity of secondary metabolite gene clusters in xylarialean endophytes.</title>
        <authorList>
            <person name="Franco M.E.E."/>
            <person name="Wisecaver J.H."/>
            <person name="Arnold A.E."/>
            <person name="Ju Y.M."/>
            <person name="Slot J.C."/>
            <person name="Ahrendt S."/>
            <person name="Moore L.P."/>
            <person name="Eastman K.E."/>
            <person name="Scott K."/>
            <person name="Konkel Z."/>
            <person name="Mondo S.J."/>
            <person name="Kuo A."/>
            <person name="Hayes R.D."/>
            <person name="Haridas S."/>
            <person name="Andreopoulos B."/>
            <person name="Riley R."/>
            <person name="LaButti K."/>
            <person name="Pangilinan J."/>
            <person name="Lipzen A."/>
            <person name="Amirebrahimi M."/>
            <person name="Yan J."/>
            <person name="Adam C."/>
            <person name="Keymanesh K."/>
            <person name="Ng V."/>
            <person name="Louie K."/>
            <person name="Northen T."/>
            <person name="Drula E."/>
            <person name="Henrissat B."/>
            <person name="Hsieh H.M."/>
            <person name="Youens-Clark K."/>
            <person name="Lutzoni F."/>
            <person name="Miadlikowska J."/>
            <person name="Eastwood D.C."/>
            <person name="Hamelin R.C."/>
            <person name="Grigoriev I.V."/>
            <person name="U'Ren J.M."/>
        </authorList>
    </citation>
    <scope>NUCLEOTIDE SEQUENCE [LARGE SCALE GENOMIC DNA]</scope>
    <source>
        <strain evidence="1 2">ER1909</strain>
    </source>
</reference>
<comment type="caution">
    <text evidence="1">The sequence shown here is derived from an EMBL/GenBank/DDBJ whole genome shotgun (WGS) entry which is preliminary data.</text>
</comment>
<dbReference type="EMBL" id="MU394376">
    <property type="protein sequence ID" value="KAI6082176.1"/>
    <property type="molecule type" value="Genomic_DNA"/>
</dbReference>
<proteinExistence type="predicted"/>
<protein>
    <submittedName>
        <fullName evidence="1">Uncharacterized protein</fullName>
    </submittedName>
</protein>
<evidence type="ECO:0000313" key="2">
    <source>
        <dbReference type="Proteomes" id="UP001497680"/>
    </source>
</evidence>